<evidence type="ECO:0000256" key="1">
    <source>
        <dbReference type="SAM" id="SignalP"/>
    </source>
</evidence>
<dbReference type="EMBL" id="CAMAPF010000966">
    <property type="protein sequence ID" value="CAH9131524.1"/>
    <property type="molecule type" value="Genomic_DNA"/>
</dbReference>
<evidence type="ECO:0000313" key="3">
    <source>
        <dbReference type="Proteomes" id="UP001152523"/>
    </source>
</evidence>
<organism evidence="2 3">
    <name type="scientific">Cuscuta epithymum</name>
    <dbReference type="NCBI Taxonomy" id="186058"/>
    <lineage>
        <taxon>Eukaryota</taxon>
        <taxon>Viridiplantae</taxon>
        <taxon>Streptophyta</taxon>
        <taxon>Embryophyta</taxon>
        <taxon>Tracheophyta</taxon>
        <taxon>Spermatophyta</taxon>
        <taxon>Magnoliopsida</taxon>
        <taxon>eudicotyledons</taxon>
        <taxon>Gunneridae</taxon>
        <taxon>Pentapetalae</taxon>
        <taxon>asterids</taxon>
        <taxon>lamiids</taxon>
        <taxon>Solanales</taxon>
        <taxon>Convolvulaceae</taxon>
        <taxon>Cuscuteae</taxon>
        <taxon>Cuscuta</taxon>
        <taxon>Cuscuta subgen. Cuscuta</taxon>
    </lineage>
</organism>
<protein>
    <submittedName>
        <fullName evidence="2">Uncharacterized protein</fullName>
    </submittedName>
</protein>
<sequence>MMALVQKPFTVATIIGLTTLVVLRVACNTAEAAAAKTLEANGGGVNPISSTAIQLGRCLVTCGTGILSCGGTCGFNTDTTEAMGCWTECGTTNMDCLGACLDST</sequence>
<dbReference type="Proteomes" id="UP001152523">
    <property type="component" value="Unassembled WGS sequence"/>
</dbReference>
<accession>A0AAV0F7L5</accession>
<keyword evidence="1" id="KW-0732">Signal</keyword>
<feature type="chain" id="PRO_5043561124" evidence="1">
    <location>
        <begin position="35"/>
        <end position="104"/>
    </location>
</feature>
<reference evidence="2" key="1">
    <citation type="submission" date="2022-07" db="EMBL/GenBank/DDBJ databases">
        <authorList>
            <person name="Macas J."/>
            <person name="Novak P."/>
            <person name="Neumann P."/>
        </authorList>
    </citation>
    <scope>NUCLEOTIDE SEQUENCE</scope>
</reference>
<evidence type="ECO:0000313" key="2">
    <source>
        <dbReference type="EMBL" id="CAH9131524.1"/>
    </source>
</evidence>
<keyword evidence="3" id="KW-1185">Reference proteome</keyword>
<dbReference type="AlphaFoldDB" id="A0AAV0F7L5"/>
<name>A0AAV0F7L5_9ASTE</name>
<feature type="signal peptide" evidence="1">
    <location>
        <begin position="1"/>
        <end position="34"/>
    </location>
</feature>
<comment type="caution">
    <text evidence="2">The sequence shown here is derived from an EMBL/GenBank/DDBJ whole genome shotgun (WGS) entry which is preliminary data.</text>
</comment>
<proteinExistence type="predicted"/>
<gene>
    <name evidence="2" type="ORF">CEPIT_LOCUS31452</name>
</gene>